<dbReference type="OrthoDB" id="1114613at2"/>
<evidence type="ECO:0000256" key="1">
    <source>
        <dbReference type="SAM" id="MobiDB-lite"/>
    </source>
</evidence>
<dbReference type="KEGG" id="blq:L21SP5_00706"/>
<name>A0A0S2HWG0_9BACT</name>
<reference evidence="2 3" key="1">
    <citation type="submission" date="2015-11" db="EMBL/GenBank/DDBJ databases">
        <title>Description and complete genome sequence of a novel strain predominating in hypersaline microbial mats and representing a new family of the Bacteriodetes phylum.</title>
        <authorList>
            <person name="Spring S."/>
            <person name="Bunk B."/>
            <person name="Sproer C."/>
            <person name="Klenk H.-P."/>
        </authorList>
    </citation>
    <scope>NUCLEOTIDE SEQUENCE [LARGE SCALE GENOMIC DNA]</scope>
    <source>
        <strain evidence="2 3">L21-Spi-D4</strain>
    </source>
</reference>
<feature type="compositionally biased region" description="Acidic residues" evidence="1">
    <location>
        <begin position="246"/>
        <end position="262"/>
    </location>
</feature>
<keyword evidence="3" id="KW-1185">Reference proteome</keyword>
<organism evidence="2 3">
    <name type="scientific">Salinivirga cyanobacteriivorans</name>
    <dbReference type="NCBI Taxonomy" id="1307839"/>
    <lineage>
        <taxon>Bacteria</taxon>
        <taxon>Pseudomonadati</taxon>
        <taxon>Bacteroidota</taxon>
        <taxon>Bacteroidia</taxon>
        <taxon>Bacteroidales</taxon>
        <taxon>Salinivirgaceae</taxon>
        <taxon>Salinivirga</taxon>
    </lineage>
</organism>
<sequence length="268" mass="31345">MEDQNNLYDKLKKMIGDKSANINILQEQIDVKLQMKYFQRAKDIKKTLDKEYDYLSEVNKLYDPEVPTEEKQDLICALASFDKVDYYRALEKYKAHAEEEMQPWVTLGLQESRMLIESELLDEKQLFVSTGLGGKGTNLRYFVVLINNDDEHYTDVQKELIGKEFEYTIKKNGGELEEVHFEEKFAMLTCLLPIEKPVQEILSNTTKECNSFGKFIHEHFLITNVKKMTTDEIKEFLESQAKSDEFTIDLDQNDNPDNEIDNIDPKPE</sequence>
<gene>
    <name evidence="2" type="ORF">L21SP5_00706</name>
</gene>
<dbReference type="Proteomes" id="UP000064893">
    <property type="component" value="Chromosome"/>
</dbReference>
<dbReference type="AlphaFoldDB" id="A0A0S2HWG0"/>
<protein>
    <submittedName>
        <fullName evidence="2">Uncharacterized protein</fullName>
    </submittedName>
</protein>
<evidence type="ECO:0000313" key="2">
    <source>
        <dbReference type="EMBL" id="ALO14378.1"/>
    </source>
</evidence>
<proteinExistence type="predicted"/>
<feature type="region of interest" description="Disordered" evidence="1">
    <location>
        <begin position="245"/>
        <end position="268"/>
    </location>
</feature>
<dbReference type="STRING" id="1307839.L21SP5_00706"/>
<dbReference type="RefSeq" id="WP_057951929.1">
    <property type="nucleotide sequence ID" value="NZ_CP013118.1"/>
</dbReference>
<accession>A0A0S2HWG0</accession>
<dbReference type="EMBL" id="CP013118">
    <property type="protein sequence ID" value="ALO14378.1"/>
    <property type="molecule type" value="Genomic_DNA"/>
</dbReference>
<evidence type="ECO:0000313" key="3">
    <source>
        <dbReference type="Proteomes" id="UP000064893"/>
    </source>
</evidence>